<dbReference type="GO" id="GO:0003677">
    <property type="term" value="F:DNA binding"/>
    <property type="evidence" value="ECO:0007669"/>
    <property type="project" value="InterPro"/>
</dbReference>
<dbReference type="GO" id="GO:0006352">
    <property type="term" value="P:DNA-templated transcription initiation"/>
    <property type="evidence" value="ECO:0007669"/>
    <property type="project" value="InterPro"/>
</dbReference>
<dbReference type="InterPro" id="IPR013249">
    <property type="entry name" value="RNA_pol_sigma70_r4_t2"/>
</dbReference>
<feature type="transmembrane region" description="Helical" evidence="1">
    <location>
        <begin position="38"/>
        <end position="58"/>
    </location>
</feature>
<evidence type="ECO:0000259" key="2">
    <source>
        <dbReference type="Pfam" id="PF08281"/>
    </source>
</evidence>
<dbReference type="InterPro" id="IPR016032">
    <property type="entry name" value="Sig_transdc_resp-reg_C-effctor"/>
</dbReference>
<dbReference type="Gene3D" id="1.10.10.10">
    <property type="entry name" value="Winged helix-like DNA-binding domain superfamily/Winged helix DNA-binding domain"/>
    <property type="match status" value="1"/>
</dbReference>
<evidence type="ECO:0000313" key="3">
    <source>
        <dbReference type="EMBL" id="EFA5393435.1"/>
    </source>
</evidence>
<keyword evidence="1" id="KW-0472">Membrane</keyword>
<dbReference type="GO" id="GO:0016987">
    <property type="term" value="F:sigma factor activity"/>
    <property type="evidence" value="ECO:0007669"/>
    <property type="project" value="InterPro"/>
</dbReference>
<reference evidence="3 4" key="1">
    <citation type="submission" date="2019-02" db="EMBL/GenBank/DDBJ databases">
        <authorList>
            <consortium name="GenomeTrakr network: Whole genome sequencing for foodborne pathogen traceback"/>
        </authorList>
    </citation>
    <scope>NUCLEOTIDE SEQUENCE [LARGE SCALE GENOMIC DNA]</scope>
    <source>
        <strain evidence="3 4">PSU-1735</strain>
    </source>
</reference>
<feature type="non-terminal residue" evidence="3">
    <location>
        <position position="1"/>
    </location>
</feature>
<sequence length="94" mass="10871">FYLLPVESISSLSSIYECMFSGRLLFGNSPHKLTMNEMIILFYYVFHGWNVASIAYQFGMSSKTVYTHIYKAKKKNGISGKNLKYKCAYERLVC</sequence>
<name>A0AAD2NXF1_ECOLX</name>
<dbReference type="EMBL" id="AASBBO010000023">
    <property type="protein sequence ID" value="EFA5393435.1"/>
    <property type="molecule type" value="Genomic_DNA"/>
</dbReference>
<keyword evidence="1" id="KW-1133">Transmembrane helix</keyword>
<proteinExistence type="predicted"/>
<feature type="domain" description="RNA polymerase sigma factor 70 region 4 type 2" evidence="2">
    <location>
        <begin position="37"/>
        <end position="75"/>
    </location>
</feature>
<comment type="caution">
    <text evidence="3">The sequence shown here is derived from an EMBL/GenBank/DDBJ whole genome shotgun (WGS) entry which is preliminary data.</text>
</comment>
<dbReference type="Proteomes" id="UP000561849">
    <property type="component" value="Unassembled WGS sequence"/>
</dbReference>
<gene>
    <name evidence="3" type="ORF">EIG44_18435</name>
</gene>
<dbReference type="AlphaFoldDB" id="A0AAD2NXF1"/>
<evidence type="ECO:0000256" key="1">
    <source>
        <dbReference type="SAM" id="Phobius"/>
    </source>
</evidence>
<evidence type="ECO:0000313" key="4">
    <source>
        <dbReference type="Proteomes" id="UP000561849"/>
    </source>
</evidence>
<accession>A0AAD2NXF1</accession>
<keyword evidence="1" id="KW-0812">Transmembrane</keyword>
<dbReference type="InterPro" id="IPR036388">
    <property type="entry name" value="WH-like_DNA-bd_sf"/>
</dbReference>
<protein>
    <submittedName>
        <fullName evidence="3">Sigma-70 family RNA polymerase sigma factor</fullName>
    </submittedName>
</protein>
<dbReference type="Pfam" id="PF08281">
    <property type="entry name" value="Sigma70_r4_2"/>
    <property type="match status" value="1"/>
</dbReference>
<organism evidence="3 4">
    <name type="scientific">Escherichia coli O6</name>
    <dbReference type="NCBI Taxonomy" id="217992"/>
    <lineage>
        <taxon>Bacteria</taxon>
        <taxon>Pseudomonadati</taxon>
        <taxon>Pseudomonadota</taxon>
        <taxon>Gammaproteobacteria</taxon>
        <taxon>Enterobacterales</taxon>
        <taxon>Enterobacteriaceae</taxon>
        <taxon>Escherichia</taxon>
    </lineage>
</organism>
<dbReference type="SUPFAM" id="SSF46894">
    <property type="entry name" value="C-terminal effector domain of the bipartite response regulators"/>
    <property type="match status" value="1"/>
</dbReference>